<dbReference type="Proteomes" id="UP000193144">
    <property type="component" value="Unassembled WGS sequence"/>
</dbReference>
<organism evidence="3 4">
    <name type="scientific">Clohesyomyces aquaticus</name>
    <dbReference type="NCBI Taxonomy" id="1231657"/>
    <lineage>
        <taxon>Eukaryota</taxon>
        <taxon>Fungi</taxon>
        <taxon>Dikarya</taxon>
        <taxon>Ascomycota</taxon>
        <taxon>Pezizomycotina</taxon>
        <taxon>Dothideomycetes</taxon>
        <taxon>Pleosporomycetidae</taxon>
        <taxon>Pleosporales</taxon>
        <taxon>Lindgomycetaceae</taxon>
        <taxon>Clohesyomyces</taxon>
    </lineage>
</organism>
<reference evidence="3 4" key="1">
    <citation type="submission" date="2016-07" db="EMBL/GenBank/DDBJ databases">
        <title>Pervasive Adenine N6-methylation of Active Genes in Fungi.</title>
        <authorList>
            <consortium name="DOE Joint Genome Institute"/>
            <person name="Mondo S.J."/>
            <person name="Dannebaum R.O."/>
            <person name="Kuo R.C."/>
            <person name="Labutti K."/>
            <person name="Haridas S."/>
            <person name="Kuo A."/>
            <person name="Salamov A."/>
            <person name="Ahrendt S.R."/>
            <person name="Lipzen A."/>
            <person name="Sullivan W."/>
            <person name="Andreopoulos W.B."/>
            <person name="Clum A."/>
            <person name="Lindquist E."/>
            <person name="Daum C."/>
            <person name="Ramamoorthy G.K."/>
            <person name="Gryganskyi A."/>
            <person name="Culley D."/>
            <person name="Magnuson J.K."/>
            <person name="James T.Y."/>
            <person name="O'Malley M.A."/>
            <person name="Stajich J.E."/>
            <person name="Spatafora J.W."/>
            <person name="Visel A."/>
            <person name="Grigoriev I.V."/>
        </authorList>
    </citation>
    <scope>NUCLEOTIDE SEQUENCE [LARGE SCALE GENOMIC DNA]</scope>
    <source>
        <strain evidence="3 4">CBS 115471</strain>
    </source>
</reference>
<dbReference type="Gene3D" id="3.40.50.2000">
    <property type="entry name" value="Glycogen Phosphorylase B"/>
    <property type="match status" value="2"/>
</dbReference>
<keyword evidence="1" id="KW-1133">Transmembrane helix</keyword>
<protein>
    <recommendedName>
        <fullName evidence="2">Erythromycin biosynthesis protein CIII-like C-terminal domain-containing protein</fullName>
    </recommendedName>
</protein>
<keyword evidence="1" id="KW-0472">Membrane</keyword>
<dbReference type="PANTHER" id="PTHR48050">
    <property type="entry name" value="STEROL 3-BETA-GLUCOSYLTRANSFERASE"/>
    <property type="match status" value="1"/>
</dbReference>
<gene>
    <name evidence="3" type="ORF">BCR34DRAFT_472350</name>
</gene>
<dbReference type="STRING" id="1231657.A0A1Y2A9E9"/>
<evidence type="ECO:0000313" key="4">
    <source>
        <dbReference type="Proteomes" id="UP000193144"/>
    </source>
</evidence>
<dbReference type="GO" id="GO:0016757">
    <property type="term" value="F:glycosyltransferase activity"/>
    <property type="evidence" value="ECO:0007669"/>
    <property type="project" value="UniProtKB-ARBA"/>
</dbReference>
<dbReference type="SUPFAM" id="SSF53756">
    <property type="entry name" value="UDP-Glycosyltransferase/glycogen phosphorylase"/>
    <property type="match status" value="1"/>
</dbReference>
<feature type="domain" description="Erythromycin biosynthesis protein CIII-like C-terminal" evidence="2">
    <location>
        <begin position="366"/>
        <end position="482"/>
    </location>
</feature>
<evidence type="ECO:0000313" key="3">
    <source>
        <dbReference type="EMBL" id="ORY19146.1"/>
    </source>
</evidence>
<dbReference type="InterPro" id="IPR050426">
    <property type="entry name" value="Glycosyltransferase_28"/>
</dbReference>
<keyword evidence="4" id="KW-1185">Reference proteome</keyword>
<feature type="transmembrane region" description="Helical" evidence="1">
    <location>
        <begin position="7"/>
        <end position="24"/>
    </location>
</feature>
<keyword evidence="1" id="KW-0812">Transmembrane</keyword>
<evidence type="ECO:0000256" key="1">
    <source>
        <dbReference type="SAM" id="Phobius"/>
    </source>
</evidence>
<evidence type="ECO:0000259" key="2">
    <source>
        <dbReference type="Pfam" id="PF06722"/>
    </source>
</evidence>
<dbReference type="AlphaFoldDB" id="A0A1Y2A9E9"/>
<dbReference type="Pfam" id="PF06722">
    <property type="entry name" value="EryCIII-like_C"/>
    <property type="match status" value="1"/>
</dbReference>
<sequence length="496" mass="55764">MSNFQRILSLGFVPIVALFALQYFSPETFGSFQDAIHPYISNTPLSHFFPDLLPPRQEIPIIISSTTHWSHVEKVAKIALVVAELGYPVTFITGKAHEDHVKNLHPNITFSPMVGHDDKMSEEDIKTWLSLRGLEQELFAMKKVLVDGMPDQQESVQIQFQEFRKKYGNDKPLISMFDQTLSGNLPVILGGLGIIPDANIGISLAPLALQSNDTYPFRWGKTPETGPDARELHFKAWQDYLNEPHTKELNGAWWKKLKEMGAVQENYPDIFHAMNVLPQHLLQFGIPQFEFERSDIRNDIRYFGGFKNVRGQEKVPKLPAWWDDIAQAKKDGKKIVAVSQGTIETDPKMLILPTLEALKDRDDMLVIASFVISEPEDVPNLVVPKNARVAKFVPYNLLLPLTDVLISNGGYGAVQHCMRVGTPMVVSGEGQDKANTNAIVQWSGVGLNLGGRKPGVNKLREGIKAVLETDKYKKKAMAMSREYNKYDISRVVDGKF</sequence>
<accession>A0A1Y2A9E9</accession>
<comment type="caution">
    <text evidence="3">The sequence shown here is derived from an EMBL/GenBank/DDBJ whole genome shotgun (WGS) entry which is preliminary data.</text>
</comment>
<dbReference type="OrthoDB" id="5835829at2759"/>
<dbReference type="PANTHER" id="PTHR48050:SF13">
    <property type="entry name" value="STEROL 3-BETA-GLUCOSYLTRANSFERASE UGT80A2"/>
    <property type="match status" value="1"/>
</dbReference>
<proteinExistence type="predicted"/>
<name>A0A1Y2A9E9_9PLEO</name>
<dbReference type="InterPro" id="IPR010610">
    <property type="entry name" value="EryCIII-like_C"/>
</dbReference>
<dbReference type="EMBL" id="MCFA01000003">
    <property type="protein sequence ID" value="ORY19146.1"/>
    <property type="molecule type" value="Genomic_DNA"/>
</dbReference>